<comment type="caution">
    <text evidence="4">The sequence shown here is derived from an EMBL/GenBank/DDBJ whole genome shotgun (WGS) entry which is preliminary data.</text>
</comment>
<dbReference type="AlphaFoldDB" id="G7E7D4"/>
<proteinExistence type="predicted"/>
<evidence type="ECO:0000256" key="1">
    <source>
        <dbReference type="PROSITE-ProRule" id="PRU00110"/>
    </source>
</evidence>
<sequence length="182" mass="19791">MSAHASSLKAAPSLPKIPSSSSGPAPSMVAARAGEDQDALDVGTEVIDMEIFSQLLEMDDDDTHEFSRPLAVEYIEQGAKAVKDIEILLDDELSGSQSIDVRLKTLSELGHFLKGSSASLGLLKVTKTCEAVQNVGKPREGTTKFRDQDEKEAALRRLRHLTLKLSDRQAEATRELRTLCSI</sequence>
<dbReference type="PANTHER" id="PTHR28242:SF52">
    <property type="entry name" value="PHOSPHORELAY INTERMEDIATE PROTEIN YPD1"/>
    <property type="match status" value="1"/>
</dbReference>
<dbReference type="GO" id="GO:0043424">
    <property type="term" value="F:protein histidine kinase binding"/>
    <property type="evidence" value="ECO:0007669"/>
    <property type="project" value="InterPro"/>
</dbReference>
<evidence type="ECO:0000256" key="2">
    <source>
        <dbReference type="SAM" id="MobiDB-lite"/>
    </source>
</evidence>
<dbReference type="STRING" id="764103.G7E7D4"/>
<dbReference type="eggNOG" id="KOG4747">
    <property type="taxonomic scope" value="Eukaryota"/>
</dbReference>
<dbReference type="OrthoDB" id="1673781at2759"/>
<evidence type="ECO:0000313" key="4">
    <source>
        <dbReference type="EMBL" id="GAA98744.1"/>
    </source>
</evidence>
<dbReference type="GO" id="GO:0005737">
    <property type="term" value="C:cytoplasm"/>
    <property type="evidence" value="ECO:0007669"/>
    <property type="project" value="TreeGrafter"/>
</dbReference>
<dbReference type="GO" id="GO:0009927">
    <property type="term" value="F:histidine phosphotransfer kinase activity"/>
    <property type="evidence" value="ECO:0007669"/>
    <property type="project" value="InterPro"/>
</dbReference>
<reference evidence="4 5" key="1">
    <citation type="journal article" date="2011" name="J. Gen. Appl. Microbiol.">
        <title>Draft genome sequencing of the enigmatic basidiomycete Mixia osmundae.</title>
        <authorList>
            <person name="Nishida H."/>
            <person name="Nagatsuka Y."/>
            <person name="Sugiyama J."/>
        </authorList>
    </citation>
    <scope>NUCLEOTIDE SEQUENCE [LARGE SCALE GENOMIC DNA]</scope>
    <source>
        <strain evidence="5">CBS 9802 / IAM 14324 / JCM 22182 / KY 12970</strain>
    </source>
</reference>
<dbReference type="GO" id="GO:0005634">
    <property type="term" value="C:nucleus"/>
    <property type="evidence" value="ECO:0007669"/>
    <property type="project" value="TreeGrafter"/>
</dbReference>
<keyword evidence="5" id="KW-1185">Reference proteome</keyword>
<dbReference type="HOGENOM" id="CLU_085158_0_1_1"/>
<gene>
    <name evidence="4" type="primary">Mo05432</name>
    <name evidence="4" type="ORF">E5Q_05432</name>
</gene>
<evidence type="ECO:0000313" key="5">
    <source>
        <dbReference type="Proteomes" id="UP000009131"/>
    </source>
</evidence>
<evidence type="ECO:0000259" key="3">
    <source>
        <dbReference type="PROSITE" id="PS50894"/>
    </source>
</evidence>
<dbReference type="InterPro" id="IPR008207">
    <property type="entry name" value="Sig_transdc_His_kin_Hpt_dom"/>
</dbReference>
<dbReference type="InterPro" id="IPR036641">
    <property type="entry name" value="HPT_dom_sf"/>
</dbReference>
<dbReference type="OMA" id="CERIERF"/>
<dbReference type="InParanoid" id="G7E7D4"/>
<protein>
    <recommendedName>
        <fullName evidence="3">HPt domain-containing protein</fullName>
    </recommendedName>
</protein>
<feature type="region of interest" description="Disordered" evidence="2">
    <location>
        <begin position="1"/>
        <end position="35"/>
    </location>
</feature>
<dbReference type="Proteomes" id="UP000009131">
    <property type="component" value="Unassembled WGS sequence"/>
</dbReference>
<keyword evidence="1" id="KW-0597">Phosphoprotein</keyword>
<dbReference type="PROSITE" id="PS50894">
    <property type="entry name" value="HPT"/>
    <property type="match status" value="1"/>
</dbReference>
<dbReference type="Gene3D" id="1.20.120.160">
    <property type="entry name" value="HPT domain"/>
    <property type="match status" value="1"/>
</dbReference>
<organism evidence="4 5">
    <name type="scientific">Mixia osmundae (strain CBS 9802 / IAM 14324 / JCM 22182 / KY 12970)</name>
    <dbReference type="NCBI Taxonomy" id="764103"/>
    <lineage>
        <taxon>Eukaryota</taxon>
        <taxon>Fungi</taxon>
        <taxon>Dikarya</taxon>
        <taxon>Basidiomycota</taxon>
        <taxon>Pucciniomycotina</taxon>
        <taxon>Mixiomycetes</taxon>
        <taxon>Mixiales</taxon>
        <taxon>Mixiaceae</taxon>
        <taxon>Mixia</taxon>
    </lineage>
</organism>
<dbReference type="InterPro" id="IPR045871">
    <property type="entry name" value="AHP1-5/YPD1"/>
</dbReference>
<dbReference type="EMBL" id="BABT02000163">
    <property type="protein sequence ID" value="GAA98744.1"/>
    <property type="molecule type" value="Genomic_DNA"/>
</dbReference>
<feature type="modified residue" description="Phosphohistidine" evidence="1">
    <location>
        <position position="111"/>
    </location>
</feature>
<feature type="domain" description="HPt" evidence="3">
    <location>
        <begin position="63"/>
        <end position="176"/>
    </location>
</feature>
<reference evidence="4 5" key="2">
    <citation type="journal article" date="2012" name="Open Biol.">
        <title>Characteristics of nucleosomes and linker DNA regions on the genome of the basidiomycete Mixia osmundae revealed by mono- and dinucleosome mapping.</title>
        <authorList>
            <person name="Nishida H."/>
            <person name="Kondo S."/>
            <person name="Matsumoto T."/>
            <person name="Suzuki Y."/>
            <person name="Yoshikawa H."/>
            <person name="Taylor T.D."/>
            <person name="Sugiyama J."/>
        </authorList>
    </citation>
    <scope>NUCLEOTIDE SEQUENCE [LARGE SCALE GENOMIC DNA]</scope>
    <source>
        <strain evidence="5">CBS 9802 / IAM 14324 / JCM 22182 / KY 12970</strain>
    </source>
</reference>
<dbReference type="Pfam" id="PF01627">
    <property type="entry name" value="Hpt"/>
    <property type="match status" value="1"/>
</dbReference>
<dbReference type="RefSeq" id="XP_014571295.1">
    <property type="nucleotide sequence ID" value="XM_014715809.1"/>
</dbReference>
<dbReference type="GO" id="GO:0000160">
    <property type="term" value="P:phosphorelay signal transduction system"/>
    <property type="evidence" value="ECO:0007669"/>
    <property type="project" value="InterPro"/>
</dbReference>
<name>G7E7D4_MIXOS</name>
<accession>G7E7D4</accession>
<dbReference type="SUPFAM" id="SSF47226">
    <property type="entry name" value="Histidine-containing phosphotransfer domain, HPT domain"/>
    <property type="match status" value="1"/>
</dbReference>
<dbReference type="PANTHER" id="PTHR28242">
    <property type="entry name" value="PHOSPHORELAY INTERMEDIATE PROTEIN YPD1"/>
    <property type="match status" value="1"/>
</dbReference>